<dbReference type="Pfam" id="PF16170">
    <property type="entry name" value="DUF4873"/>
    <property type="match status" value="1"/>
</dbReference>
<evidence type="ECO:0000259" key="2">
    <source>
        <dbReference type="Pfam" id="PF16170"/>
    </source>
</evidence>
<dbReference type="EMBL" id="CP074132">
    <property type="protein sequence ID" value="QUX28189.1"/>
    <property type="molecule type" value="Genomic_DNA"/>
</dbReference>
<feature type="compositionally biased region" description="Low complexity" evidence="1">
    <location>
        <begin position="13"/>
        <end position="24"/>
    </location>
</feature>
<feature type="region of interest" description="Disordered" evidence="1">
    <location>
        <begin position="125"/>
        <end position="144"/>
    </location>
</feature>
<proteinExistence type="predicted"/>
<evidence type="ECO:0000313" key="3">
    <source>
        <dbReference type="EMBL" id="QUX28189.1"/>
    </source>
</evidence>
<reference evidence="4" key="1">
    <citation type="submission" date="2021-05" db="EMBL/GenBank/DDBJ databases">
        <title>Direct Submission.</title>
        <authorList>
            <person name="Li K."/>
            <person name="Gao J."/>
        </authorList>
    </citation>
    <scope>NUCLEOTIDE SEQUENCE [LARGE SCALE GENOMIC DNA]</scope>
    <source>
        <strain evidence="4">HDS12</strain>
    </source>
</reference>
<dbReference type="Proteomes" id="UP000678016">
    <property type="component" value="Chromosome"/>
</dbReference>
<protein>
    <submittedName>
        <fullName evidence="3">DUF4873 domain-containing protein</fullName>
    </submittedName>
</protein>
<feature type="compositionally biased region" description="Acidic residues" evidence="1">
    <location>
        <begin position="1"/>
        <end position="10"/>
    </location>
</feature>
<gene>
    <name evidence="3" type="ORF">KGD83_23485</name>
</gene>
<feature type="compositionally biased region" description="Low complexity" evidence="1">
    <location>
        <begin position="34"/>
        <end position="53"/>
    </location>
</feature>
<organism evidence="3 4">
    <name type="scientific">Nocardiopsis akebiae</name>
    <dbReference type="NCBI Taxonomy" id="2831968"/>
    <lineage>
        <taxon>Bacteria</taxon>
        <taxon>Bacillati</taxon>
        <taxon>Actinomycetota</taxon>
        <taxon>Actinomycetes</taxon>
        <taxon>Streptosporangiales</taxon>
        <taxon>Nocardiopsidaceae</taxon>
        <taxon>Nocardiopsis</taxon>
    </lineage>
</organism>
<dbReference type="RefSeq" id="WP_212641203.1">
    <property type="nucleotide sequence ID" value="NZ_CP074132.1"/>
</dbReference>
<feature type="domain" description="DUF4873" evidence="2">
    <location>
        <begin position="55"/>
        <end position="134"/>
    </location>
</feature>
<evidence type="ECO:0000256" key="1">
    <source>
        <dbReference type="SAM" id="MobiDB-lite"/>
    </source>
</evidence>
<accession>A0ABX8C1B4</accession>
<evidence type="ECO:0000313" key="4">
    <source>
        <dbReference type="Proteomes" id="UP000678016"/>
    </source>
</evidence>
<feature type="region of interest" description="Disordered" evidence="1">
    <location>
        <begin position="1"/>
        <end position="53"/>
    </location>
</feature>
<name>A0ABX8C1B4_9ACTN</name>
<keyword evidence="4" id="KW-1185">Reference proteome</keyword>
<sequence length="144" mass="14924">MSGFGDEEEEYRGTVTVVLPVTGGARRSEPSEPSEPSSGTKGAAGAADAGDAADEGVAVRVRAHLAGHFSPLTGDYRWRGRLSPSPEVTEAFREGVRTVVVRTPDGFEGTGVLDEPNLWGGHPVNGAGSPPFAVPHVDIDASDD</sequence>
<dbReference type="InterPro" id="IPR032371">
    <property type="entry name" value="DUF4873"/>
</dbReference>